<feature type="compositionally biased region" description="Polar residues" evidence="1">
    <location>
        <begin position="134"/>
        <end position="143"/>
    </location>
</feature>
<feature type="compositionally biased region" description="Basic residues" evidence="1">
    <location>
        <begin position="68"/>
        <end position="79"/>
    </location>
</feature>
<evidence type="ECO:0000313" key="3">
    <source>
        <dbReference type="Proteomes" id="UP001303760"/>
    </source>
</evidence>
<proteinExistence type="predicted"/>
<reference evidence="2" key="2">
    <citation type="submission" date="2023-05" db="EMBL/GenBank/DDBJ databases">
        <authorList>
            <consortium name="Lawrence Berkeley National Laboratory"/>
            <person name="Steindorff A."/>
            <person name="Hensen N."/>
            <person name="Bonometti L."/>
            <person name="Westerberg I."/>
            <person name="Brannstrom I.O."/>
            <person name="Guillou S."/>
            <person name="Cros-Aarteil S."/>
            <person name="Calhoun S."/>
            <person name="Haridas S."/>
            <person name="Kuo A."/>
            <person name="Mondo S."/>
            <person name="Pangilinan J."/>
            <person name="Riley R."/>
            <person name="Labutti K."/>
            <person name="Andreopoulos B."/>
            <person name="Lipzen A."/>
            <person name="Chen C."/>
            <person name="Yanf M."/>
            <person name="Daum C."/>
            <person name="Ng V."/>
            <person name="Clum A."/>
            <person name="Ohm R."/>
            <person name="Martin F."/>
            <person name="Silar P."/>
            <person name="Natvig D."/>
            <person name="Lalanne C."/>
            <person name="Gautier V."/>
            <person name="Ament-Velasquez S.L."/>
            <person name="Kruys A."/>
            <person name="Hutchinson M.I."/>
            <person name="Powell A.J."/>
            <person name="Barry K."/>
            <person name="Miller A.N."/>
            <person name="Grigoriev I.V."/>
            <person name="Debuchy R."/>
            <person name="Gladieux P."/>
            <person name="Thoren M.H."/>
            <person name="Johannesson H."/>
        </authorList>
    </citation>
    <scope>NUCLEOTIDE SEQUENCE</scope>
    <source>
        <strain evidence="2">CBS 532.94</strain>
    </source>
</reference>
<evidence type="ECO:0000256" key="1">
    <source>
        <dbReference type="SAM" id="MobiDB-lite"/>
    </source>
</evidence>
<feature type="compositionally biased region" description="Acidic residues" evidence="1">
    <location>
        <begin position="47"/>
        <end position="64"/>
    </location>
</feature>
<name>A0AAN7C3M5_9PEZI</name>
<dbReference type="EMBL" id="MU860335">
    <property type="protein sequence ID" value="KAK4234719.1"/>
    <property type="molecule type" value="Genomic_DNA"/>
</dbReference>
<accession>A0AAN7C3M5</accession>
<feature type="compositionally biased region" description="Basic and acidic residues" evidence="1">
    <location>
        <begin position="80"/>
        <end position="94"/>
    </location>
</feature>
<sequence length="191" mass="21301">MTVLVMVAPMRVIPSTALRARLVDGEEGTGSTDPVLGRAVALPALGDDNDGVNNDDNDNDDDNDNSNSKKKNMNKNKNKNNKDMKNNNLDDKNTTNKNMDNNNLDNKNTDNDDENELKQAKREDHDETIRGKASRQQTANSSRAKYLTAASKYQSFPWLSDIQKCPKYQEKAEYLVARYCPSCGADQVGVR</sequence>
<evidence type="ECO:0000313" key="2">
    <source>
        <dbReference type="EMBL" id="KAK4234719.1"/>
    </source>
</evidence>
<feature type="compositionally biased region" description="Basic and acidic residues" evidence="1">
    <location>
        <begin position="116"/>
        <end position="130"/>
    </location>
</feature>
<dbReference type="AlphaFoldDB" id="A0AAN7C3M5"/>
<reference evidence="2" key="1">
    <citation type="journal article" date="2023" name="Mol. Phylogenet. Evol.">
        <title>Genome-scale phylogeny and comparative genomics of the fungal order Sordariales.</title>
        <authorList>
            <person name="Hensen N."/>
            <person name="Bonometti L."/>
            <person name="Westerberg I."/>
            <person name="Brannstrom I.O."/>
            <person name="Guillou S."/>
            <person name="Cros-Aarteil S."/>
            <person name="Calhoun S."/>
            <person name="Haridas S."/>
            <person name="Kuo A."/>
            <person name="Mondo S."/>
            <person name="Pangilinan J."/>
            <person name="Riley R."/>
            <person name="LaButti K."/>
            <person name="Andreopoulos B."/>
            <person name="Lipzen A."/>
            <person name="Chen C."/>
            <person name="Yan M."/>
            <person name="Daum C."/>
            <person name="Ng V."/>
            <person name="Clum A."/>
            <person name="Steindorff A."/>
            <person name="Ohm R.A."/>
            <person name="Martin F."/>
            <person name="Silar P."/>
            <person name="Natvig D.O."/>
            <person name="Lalanne C."/>
            <person name="Gautier V."/>
            <person name="Ament-Velasquez S.L."/>
            <person name="Kruys A."/>
            <person name="Hutchinson M.I."/>
            <person name="Powell A.J."/>
            <person name="Barry K."/>
            <person name="Miller A.N."/>
            <person name="Grigoriev I.V."/>
            <person name="Debuchy R."/>
            <person name="Gladieux P."/>
            <person name="Hiltunen Thoren M."/>
            <person name="Johannesson H."/>
        </authorList>
    </citation>
    <scope>NUCLEOTIDE SEQUENCE</scope>
    <source>
        <strain evidence="2">CBS 532.94</strain>
    </source>
</reference>
<keyword evidence="3" id="KW-1185">Reference proteome</keyword>
<protein>
    <submittedName>
        <fullName evidence="2">Uncharacterized protein</fullName>
    </submittedName>
</protein>
<organism evidence="2 3">
    <name type="scientific">Achaetomium macrosporum</name>
    <dbReference type="NCBI Taxonomy" id="79813"/>
    <lineage>
        <taxon>Eukaryota</taxon>
        <taxon>Fungi</taxon>
        <taxon>Dikarya</taxon>
        <taxon>Ascomycota</taxon>
        <taxon>Pezizomycotina</taxon>
        <taxon>Sordariomycetes</taxon>
        <taxon>Sordariomycetidae</taxon>
        <taxon>Sordariales</taxon>
        <taxon>Chaetomiaceae</taxon>
        <taxon>Achaetomium</taxon>
    </lineage>
</organism>
<comment type="caution">
    <text evidence="2">The sequence shown here is derived from an EMBL/GenBank/DDBJ whole genome shotgun (WGS) entry which is preliminary data.</text>
</comment>
<feature type="region of interest" description="Disordered" evidence="1">
    <location>
        <begin position="44"/>
        <end position="143"/>
    </location>
</feature>
<dbReference type="Proteomes" id="UP001303760">
    <property type="component" value="Unassembled WGS sequence"/>
</dbReference>
<feature type="compositionally biased region" description="Low complexity" evidence="1">
    <location>
        <begin position="95"/>
        <end position="106"/>
    </location>
</feature>
<gene>
    <name evidence="2" type="ORF">C8A03DRAFT_37478</name>
</gene>